<dbReference type="RefSeq" id="WP_097052923.1">
    <property type="nucleotide sequence ID" value="NZ_OBMM01000005.1"/>
</dbReference>
<dbReference type="EMBL" id="OBMM01000005">
    <property type="protein sequence ID" value="SOC27378.1"/>
    <property type="molecule type" value="Genomic_DNA"/>
</dbReference>
<evidence type="ECO:0000313" key="1">
    <source>
        <dbReference type="EMBL" id="SOC27378.1"/>
    </source>
</evidence>
<protein>
    <submittedName>
        <fullName evidence="1">Uncharacterized protein</fullName>
    </submittedName>
</protein>
<dbReference type="AlphaFoldDB" id="A0A285TTH9"/>
<accession>A0A285TTH9</accession>
<gene>
    <name evidence="1" type="ORF">SAMN05428964_105394</name>
</gene>
<sequence>MDTTIEFAVDPQTGVLAAYSERNLDAATKLVLDHKTGKIKASIGLGKTKSVDCGTVSFGMTNALTPYQSVIWARIEGGQSIAIAELPLMHN</sequence>
<evidence type="ECO:0000313" key="2">
    <source>
        <dbReference type="Proteomes" id="UP000219068"/>
    </source>
</evidence>
<name>A0A285TTH9_9PROT</name>
<organism evidence="1 2">
    <name type="scientific">Thalassospira xiamenensis</name>
    <dbReference type="NCBI Taxonomy" id="220697"/>
    <lineage>
        <taxon>Bacteria</taxon>
        <taxon>Pseudomonadati</taxon>
        <taxon>Pseudomonadota</taxon>
        <taxon>Alphaproteobacteria</taxon>
        <taxon>Rhodospirillales</taxon>
        <taxon>Thalassospiraceae</taxon>
        <taxon>Thalassospira</taxon>
    </lineage>
</organism>
<proteinExistence type="predicted"/>
<reference evidence="1 2" key="1">
    <citation type="submission" date="2017-08" db="EMBL/GenBank/DDBJ databases">
        <authorList>
            <person name="de Groot N.N."/>
        </authorList>
    </citation>
    <scope>NUCLEOTIDE SEQUENCE [LARGE SCALE GENOMIC DNA]</scope>
    <source>
        <strain evidence="1 2">USBA 78</strain>
    </source>
</reference>
<dbReference type="Proteomes" id="UP000219068">
    <property type="component" value="Unassembled WGS sequence"/>
</dbReference>